<sequence length="193" mass="21977">MMLLYDRLGECEDSECLRLLVRAAAKMGNARYQPGYTFSWALEAPSPQCLTPAECRESRMDAIREVTKRVHVVGYLPSSALVKWAAKRFPHCQRCAEDARVSAVAGRAKAWDDLPSMFGLPSWDELNASTEIAFSPVRVVRSTNLDSSHHWGQHRWRPMLDKIPGLCRRSQTKRLRLQPRDLLGLQRRSKTGL</sequence>
<reference evidence="1" key="1">
    <citation type="submission" date="2014-09" db="EMBL/GenBank/DDBJ databases">
        <title>Genome sequence of the luminous mushroom Mycena chlorophos for searching fungal bioluminescence genes.</title>
        <authorList>
            <person name="Tanaka Y."/>
            <person name="Kasuga D."/>
            <person name="Oba Y."/>
            <person name="Hase S."/>
            <person name="Sato K."/>
            <person name="Oba Y."/>
            <person name="Sakakibara Y."/>
        </authorList>
    </citation>
    <scope>NUCLEOTIDE SEQUENCE</scope>
</reference>
<dbReference type="EMBL" id="DF849506">
    <property type="protein sequence ID" value="GAT57913.1"/>
    <property type="molecule type" value="Genomic_DNA"/>
</dbReference>
<evidence type="ECO:0000313" key="1">
    <source>
        <dbReference type="EMBL" id="GAT57913.1"/>
    </source>
</evidence>
<dbReference type="Proteomes" id="UP000815677">
    <property type="component" value="Unassembled WGS sequence"/>
</dbReference>
<gene>
    <name evidence="1" type="ORF">MCHLO_14402</name>
</gene>
<organism evidence="1 2">
    <name type="scientific">Mycena chlorophos</name>
    <name type="common">Agaric fungus</name>
    <name type="synonym">Agaricus chlorophos</name>
    <dbReference type="NCBI Taxonomy" id="658473"/>
    <lineage>
        <taxon>Eukaryota</taxon>
        <taxon>Fungi</taxon>
        <taxon>Dikarya</taxon>
        <taxon>Basidiomycota</taxon>
        <taxon>Agaricomycotina</taxon>
        <taxon>Agaricomycetes</taxon>
        <taxon>Agaricomycetidae</taxon>
        <taxon>Agaricales</taxon>
        <taxon>Marasmiineae</taxon>
        <taxon>Mycenaceae</taxon>
        <taxon>Mycena</taxon>
    </lineage>
</organism>
<evidence type="ECO:0000313" key="2">
    <source>
        <dbReference type="Proteomes" id="UP000815677"/>
    </source>
</evidence>
<keyword evidence="2" id="KW-1185">Reference proteome</keyword>
<name>A0ABQ0M3I8_MYCCL</name>
<accession>A0ABQ0M3I8</accession>
<proteinExistence type="predicted"/>
<protein>
    <submittedName>
        <fullName evidence="1">Uncharacterized protein</fullName>
    </submittedName>
</protein>